<evidence type="ECO:0000313" key="9">
    <source>
        <dbReference type="EMBL" id="CAH1223319.1"/>
    </source>
</evidence>
<sequence>MHRKVIYMLTIAVFFTATSELVIAGILNVLADQLHVSVALAGQLITVYSLAFAIGTPVIVSLTARMGRKKLLLLAMFVFIVGNLVSFVSSSFTLLIVSRMILGMSSGVLLVAAFSAAAKMVPPEKIGSTMGTIILGFSSAMILGVPIGIALTHIFSWQMIFLFLAAGSFIIMIGMMLMLPEIKGDAPVSFSRQFTILANPVILTALLLVLFREAGNSILFTYLSSFLDTILHRSASDIGIIMLSFGIAGAIGSRIGGSAVDKWGSVPVMVISMIFHVVTLLLLPLAIHLFPLAIALLSMWIISMFIMGPATQSYFIAKAPQSSNLIISLNISVTQIGLASGASVGGMAATLNSTVLYNPWVASVALLIAFLAAIVSFQKSKMTQAISVEKGYNL</sequence>
<dbReference type="CDD" id="cd17324">
    <property type="entry name" value="MFS_NepI_like"/>
    <property type="match status" value="1"/>
</dbReference>
<keyword evidence="5 7" id="KW-1133">Transmembrane helix</keyword>
<keyword evidence="10" id="KW-1185">Reference proteome</keyword>
<feature type="transmembrane region" description="Helical" evidence="7">
    <location>
        <begin position="36"/>
        <end position="59"/>
    </location>
</feature>
<dbReference type="InterPro" id="IPR050189">
    <property type="entry name" value="MFS_Efflux_Transporters"/>
</dbReference>
<feature type="transmembrane region" description="Helical" evidence="7">
    <location>
        <begin position="357"/>
        <end position="377"/>
    </location>
</feature>
<dbReference type="PANTHER" id="PTHR43124">
    <property type="entry name" value="PURINE EFFLUX PUMP PBUE"/>
    <property type="match status" value="1"/>
</dbReference>
<keyword evidence="4 7" id="KW-0812">Transmembrane</keyword>
<comment type="subcellular location">
    <subcellularLocation>
        <location evidence="1">Cell membrane</location>
        <topology evidence="1">Multi-pass membrane protein</topology>
    </subcellularLocation>
</comment>
<feature type="transmembrane region" description="Helical" evidence="7">
    <location>
        <begin position="101"/>
        <end position="121"/>
    </location>
</feature>
<feature type="transmembrane region" description="Helical" evidence="7">
    <location>
        <begin position="263"/>
        <end position="283"/>
    </location>
</feature>
<comment type="caution">
    <text evidence="9">The sequence shown here is derived from an EMBL/GenBank/DDBJ whole genome shotgun (WGS) entry which is preliminary data.</text>
</comment>
<proteinExistence type="predicted"/>
<evidence type="ECO:0000259" key="8">
    <source>
        <dbReference type="PROSITE" id="PS50850"/>
    </source>
</evidence>
<evidence type="ECO:0000256" key="7">
    <source>
        <dbReference type="SAM" id="Phobius"/>
    </source>
</evidence>
<evidence type="ECO:0000256" key="3">
    <source>
        <dbReference type="ARBA" id="ARBA00022475"/>
    </source>
</evidence>
<dbReference type="InterPro" id="IPR020846">
    <property type="entry name" value="MFS_dom"/>
</dbReference>
<dbReference type="Pfam" id="PF07690">
    <property type="entry name" value="MFS_1"/>
    <property type="match status" value="1"/>
</dbReference>
<name>A0ABN8H4E2_9BACL</name>
<gene>
    <name evidence="9" type="primary">pbuE_2</name>
    <name evidence="9" type="ORF">PAECIP111891_05495</name>
</gene>
<dbReference type="Proteomes" id="UP000838821">
    <property type="component" value="Unassembled WGS sequence"/>
</dbReference>
<evidence type="ECO:0000313" key="10">
    <source>
        <dbReference type="Proteomes" id="UP000838821"/>
    </source>
</evidence>
<evidence type="ECO:0000256" key="2">
    <source>
        <dbReference type="ARBA" id="ARBA00022448"/>
    </source>
</evidence>
<dbReference type="Gene3D" id="1.20.1250.20">
    <property type="entry name" value="MFS general substrate transporter like domains"/>
    <property type="match status" value="2"/>
</dbReference>
<keyword evidence="6 7" id="KW-0472">Membrane</keyword>
<feature type="transmembrane region" description="Helical" evidence="7">
    <location>
        <begin position="231"/>
        <end position="251"/>
    </location>
</feature>
<dbReference type="InterPro" id="IPR036259">
    <property type="entry name" value="MFS_trans_sf"/>
</dbReference>
<dbReference type="EMBL" id="CAKMMW010000022">
    <property type="protein sequence ID" value="CAH1223319.1"/>
    <property type="molecule type" value="Genomic_DNA"/>
</dbReference>
<dbReference type="PROSITE" id="PS50850">
    <property type="entry name" value="MFS"/>
    <property type="match status" value="1"/>
</dbReference>
<feature type="transmembrane region" description="Helical" evidence="7">
    <location>
        <begin position="160"/>
        <end position="182"/>
    </location>
</feature>
<dbReference type="PANTHER" id="PTHR43124:SF10">
    <property type="entry name" value="PURINE EFFLUX PUMP PBUE"/>
    <property type="match status" value="1"/>
</dbReference>
<keyword evidence="3" id="KW-1003">Cell membrane</keyword>
<feature type="domain" description="Major facilitator superfamily (MFS) profile" evidence="8">
    <location>
        <begin position="5"/>
        <end position="381"/>
    </location>
</feature>
<dbReference type="SUPFAM" id="SSF103473">
    <property type="entry name" value="MFS general substrate transporter"/>
    <property type="match status" value="1"/>
</dbReference>
<feature type="transmembrane region" description="Helical" evidence="7">
    <location>
        <begin position="289"/>
        <end position="308"/>
    </location>
</feature>
<reference evidence="9" key="1">
    <citation type="submission" date="2022-01" db="EMBL/GenBank/DDBJ databases">
        <authorList>
            <person name="Criscuolo A."/>
        </authorList>
    </citation>
    <scope>NUCLEOTIDE SEQUENCE</scope>
    <source>
        <strain evidence="9">CIP111891</strain>
    </source>
</reference>
<accession>A0ABN8H4E2</accession>
<protein>
    <submittedName>
        <fullName evidence="9">Purine efflux pump PbuE</fullName>
    </submittedName>
</protein>
<feature type="transmembrane region" description="Helical" evidence="7">
    <location>
        <begin position="329"/>
        <end position="351"/>
    </location>
</feature>
<dbReference type="RefSeq" id="WP_236291618.1">
    <property type="nucleotide sequence ID" value="NZ_CAKMMW010000022.1"/>
</dbReference>
<keyword evidence="2" id="KW-0813">Transport</keyword>
<feature type="transmembrane region" description="Helical" evidence="7">
    <location>
        <begin position="7"/>
        <end position="30"/>
    </location>
</feature>
<feature type="transmembrane region" description="Helical" evidence="7">
    <location>
        <begin position="71"/>
        <end position="95"/>
    </location>
</feature>
<evidence type="ECO:0000256" key="4">
    <source>
        <dbReference type="ARBA" id="ARBA00022692"/>
    </source>
</evidence>
<evidence type="ECO:0000256" key="6">
    <source>
        <dbReference type="ARBA" id="ARBA00023136"/>
    </source>
</evidence>
<feature type="transmembrane region" description="Helical" evidence="7">
    <location>
        <begin position="133"/>
        <end position="154"/>
    </location>
</feature>
<evidence type="ECO:0000256" key="1">
    <source>
        <dbReference type="ARBA" id="ARBA00004651"/>
    </source>
</evidence>
<organism evidence="9 10">
    <name type="scientific">Paenibacillus allorhizoplanae</name>
    <dbReference type="NCBI Taxonomy" id="2905648"/>
    <lineage>
        <taxon>Bacteria</taxon>
        <taxon>Bacillati</taxon>
        <taxon>Bacillota</taxon>
        <taxon>Bacilli</taxon>
        <taxon>Bacillales</taxon>
        <taxon>Paenibacillaceae</taxon>
        <taxon>Paenibacillus</taxon>
    </lineage>
</organism>
<dbReference type="InterPro" id="IPR011701">
    <property type="entry name" value="MFS"/>
</dbReference>
<evidence type="ECO:0000256" key="5">
    <source>
        <dbReference type="ARBA" id="ARBA00022989"/>
    </source>
</evidence>